<evidence type="ECO:0000256" key="4">
    <source>
        <dbReference type="PIRNR" id="PIRNR038994"/>
    </source>
</evidence>
<dbReference type="GO" id="GO:0006046">
    <property type="term" value="P:N-acetylglucosamine catabolic process"/>
    <property type="evidence" value="ECO:0007669"/>
    <property type="project" value="TreeGrafter"/>
</dbReference>
<protein>
    <submittedName>
        <fullName evidence="9">N-acetylglucosamine-6-phosphate deacetylase</fullName>
    </submittedName>
</protein>
<keyword evidence="4" id="KW-0119">Carbohydrate metabolism</keyword>
<sequence>MKECIGIHYRTGRPIRLKWHRGNIEEIQELSDGIGDDLPYLAPGLVDLQVNGYGGYDLNAWPMEEEHVRHVTRGLWKEGVTSYFPTIITNSNEAIERAVGVISAVCDKEKGMDRCIAGIHLEGPFISPEEGPRGAHHREYVKGPDWSLFQRWQEAAGGRIKVVTLSPEWPGAGEFIQRCAAQGVIVSIGHTAATPEQIREAVNAGASMSTHLGNGAHLLLPRHPNYLWEQLAQEDLWSCMIADGFHLPESVLKVILRVKGEKALLVSDSVSFCGMEPGEYTTHIGGKVVLTPEGKLHLAENPNLLAGSAQTLKWGVEHLKNTGWCPLSEAWEMASTRPSRAANLPGREGLAEGAPADFLLFQRKKSALHLLKTYKHGDCVYHARNVKGDGS</sequence>
<evidence type="ECO:0000256" key="3">
    <source>
        <dbReference type="ARBA" id="ARBA00022801"/>
    </source>
</evidence>
<feature type="binding site" evidence="6">
    <location>
        <position position="222"/>
    </location>
    <ligand>
        <name>substrate</name>
    </ligand>
</feature>
<feature type="binding site" evidence="7">
    <location>
        <position position="211"/>
    </location>
    <ligand>
        <name>Zn(2+)</name>
        <dbReference type="ChEBI" id="CHEBI:29105"/>
    </ligand>
</feature>
<dbReference type="GO" id="GO:0046872">
    <property type="term" value="F:metal ion binding"/>
    <property type="evidence" value="ECO:0007669"/>
    <property type="project" value="UniProtKB-KW"/>
</dbReference>
<feature type="binding site" evidence="7">
    <location>
        <position position="190"/>
    </location>
    <ligand>
        <name>Zn(2+)</name>
        <dbReference type="ChEBI" id="CHEBI:29105"/>
    </ligand>
</feature>
<dbReference type="SUPFAM" id="SSF51556">
    <property type="entry name" value="Metallo-dependent hydrolases"/>
    <property type="match status" value="1"/>
</dbReference>
<evidence type="ECO:0000313" key="10">
    <source>
        <dbReference type="Proteomes" id="UP000244240"/>
    </source>
</evidence>
<evidence type="ECO:0000256" key="2">
    <source>
        <dbReference type="ARBA" id="ARBA00022723"/>
    </source>
</evidence>
<comment type="similarity">
    <text evidence="1 4">Belongs to the metallo-dependent hydrolases superfamily. NagA family.</text>
</comment>
<feature type="binding site" evidence="6">
    <location>
        <position position="246"/>
    </location>
    <ligand>
        <name>substrate</name>
    </ligand>
</feature>
<dbReference type="PANTHER" id="PTHR11113:SF14">
    <property type="entry name" value="N-ACETYLGLUCOSAMINE-6-PHOSPHATE DEACETYLASE"/>
    <property type="match status" value="1"/>
</dbReference>
<dbReference type="InterPro" id="IPR006680">
    <property type="entry name" value="Amidohydro-rel"/>
</dbReference>
<gene>
    <name evidence="9" type="ORF">C8P63_10685</name>
</gene>
<evidence type="ECO:0000256" key="1">
    <source>
        <dbReference type="ARBA" id="ARBA00010716"/>
    </source>
</evidence>
<feature type="binding site" evidence="6">
    <location>
        <position position="135"/>
    </location>
    <ligand>
        <name>substrate</name>
    </ligand>
</feature>
<feature type="active site" description="Proton donor/acceptor" evidence="5">
    <location>
        <position position="268"/>
    </location>
</feature>
<keyword evidence="2 7" id="KW-0479">Metal-binding</keyword>
<evidence type="ECO:0000256" key="5">
    <source>
        <dbReference type="PIRSR" id="PIRSR038994-1"/>
    </source>
</evidence>
<accession>A0A2T6C0I1</accession>
<feature type="binding site" evidence="6">
    <location>
        <begin position="214"/>
        <end position="215"/>
    </location>
    <ligand>
        <name>substrate</name>
    </ligand>
</feature>
<feature type="domain" description="Amidohydrolase-related" evidence="8">
    <location>
        <begin position="40"/>
        <end position="362"/>
    </location>
</feature>
<dbReference type="Gene3D" id="3.20.20.140">
    <property type="entry name" value="Metal-dependent hydrolases"/>
    <property type="match status" value="1"/>
</dbReference>
<reference evidence="9 10" key="1">
    <citation type="submission" date="2018-04" db="EMBL/GenBank/DDBJ databases">
        <title>Genomic Encyclopedia of Archaeal and Bacterial Type Strains, Phase II (KMG-II): from individual species to whole genera.</title>
        <authorList>
            <person name="Goeker M."/>
        </authorList>
    </citation>
    <scope>NUCLEOTIDE SEQUENCE [LARGE SCALE GENOMIC DNA]</scope>
    <source>
        <strain evidence="9 10">DSM 45787</strain>
    </source>
</reference>
<dbReference type="RefSeq" id="WP_108022458.1">
    <property type="nucleotide sequence ID" value="NZ_QBKR01000006.1"/>
</dbReference>
<evidence type="ECO:0000256" key="7">
    <source>
        <dbReference type="PIRSR" id="PIRSR038994-3"/>
    </source>
</evidence>
<evidence type="ECO:0000259" key="8">
    <source>
        <dbReference type="Pfam" id="PF01979"/>
    </source>
</evidence>
<dbReference type="InterPro" id="IPR032466">
    <property type="entry name" value="Metal_Hydrolase"/>
</dbReference>
<dbReference type="AlphaFoldDB" id="A0A2T6C0I1"/>
<dbReference type="Pfam" id="PF01979">
    <property type="entry name" value="Amidohydro_1"/>
    <property type="match status" value="1"/>
</dbReference>
<evidence type="ECO:0000256" key="6">
    <source>
        <dbReference type="PIRSR" id="PIRSR038994-2"/>
    </source>
</evidence>
<name>A0A2T6C0I1_9BACL</name>
<dbReference type="InterPro" id="IPR003764">
    <property type="entry name" value="GlcNAc_6-P_deAcase"/>
</dbReference>
<proteinExistence type="inferred from homology"/>
<comment type="caution">
    <text evidence="9">The sequence shown here is derived from an EMBL/GenBank/DDBJ whole genome shotgun (WGS) entry which is preliminary data.</text>
</comment>
<evidence type="ECO:0000313" key="9">
    <source>
        <dbReference type="EMBL" id="PTX61833.1"/>
    </source>
</evidence>
<dbReference type="GO" id="GO:0008448">
    <property type="term" value="F:N-acetylglucosamine-6-phosphate deacetylase activity"/>
    <property type="evidence" value="ECO:0007669"/>
    <property type="project" value="InterPro"/>
</dbReference>
<comment type="cofactor">
    <cofactor evidence="7">
        <name>a divalent metal cation</name>
        <dbReference type="ChEBI" id="CHEBI:60240"/>
    </cofactor>
    <text evidence="7">Binds 1 divalent metal cation per subunit.</text>
</comment>
<keyword evidence="3 4" id="KW-0378">Hydrolase</keyword>
<dbReference type="OrthoDB" id="9776488at2"/>
<dbReference type="PIRSF" id="PIRSF038994">
    <property type="entry name" value="NagA"/>
    <property type="match status" value="1"/>
</dbReference>
<keyword evidence="10" id="KW-1185">Reference proteome</keyword>
<dbReference type="Proteomes" id="UP000244240">
    <property type="component" value="Unassembled WGS sequence"/>
</dbReference>
<dbReference type="PANTHER" id="PTHR11113">
    <property type="entry name" value="N-ACETYLGLUCOSAMINE-6-PHOSPHATE DEACETYLASE"/>
    <property type="match status" value="1"/>
</dbReference>
<feature type="binding site" evidence="7">
    <location>
        <position position="122"/>
    </location>
    <ligand>
        <name>Zn(2+)</name>
        <dbReference type="ChEBI" id="CHEBI:29105"/>
    </ligand>
</feature>
<feature type="binding site" evidence="6">
    <location>
        <begin position="305"/>
        <end position="307"/>
    </location>
    <ligand>
        <name>substrate</name>
    </ligand>
</feature>
<organism evidence="9 10">
    <name type="scientific">Melghirimyces profundicolus</name>
    <dbReference type="NCBI Taxonomy" id="1242148"/>
    <lineage>
        <taxon>Bacteria</taxon>
        <taxon>Bacillati</taxon>
        <taxon>Bacillota</taxon>
        <taxon>Bacilli</taxon>
        <taxon>Bacillales</taxon>
        <taxon>Thermoactinomycetaceae</taxon>
        <taxon>Melghirimyces</taxon>
    </lineage>
</organism>
<dbReference type="EMBL" id="QBKR01000006">
    <property type="protein sequence ID" value="PTX61833.1"/>
    <property type="molecule type" value="Genomic_DNA"/>
</dbReference>